<dbReference type="GO" id="GO:0071949">
    <property type="term" value="F:FAD binding"/>
    <property type="evidence" value="ECO:0007669"/>
    <property type="project" value="InterPro"/>
</dbReference>
<accession>K6XDZ4</accession>
<sequence length="326" mass="34272">MTGNRRRRIAIVGGGIAGMTLAASLDPRLFEVTLYEAAPQRSGVGAALGLWPAAQRALRELGALEALPLPQAPPAGALHIGGRRLLSAAAPGLVMVQRPALLSALSAAVPSSVRLAQQEVRDPRVLDADLVVGADGVRSVVRPLVDPRAAARRETPYVALRGTQGAPPHSRDVGEYWRQGLLFGLVPVGAGAYWFTSHRSELGPEPLDPTQVATEAARLAAGAPPVVRDTLARVDQHTLATRIWVTPPLSRYTRERYIVIGDAAHASTPNLGRGACDAILDAATLARALTRGGASARRAWLARRVPPTQAARIASGGLMRLALNAP</sequence>
<dbReference type="PRINTS" id="PR00420">
    <property type="entry name" value="RNGMNOXGNASE"/>
</dbReference>
<evidence type="ECO:0000259" key="3">
    <source>
        <dbReference type="Pfam" id="PF01494"/>
    </source>
</evidence>
<dbReference type="Pfam" id="PF01494">
    <property type="entry name" value="FAD_binding_3"/>
    <property type="match status" value="1"/>
</dbReference>
<dbReference type="Gene3D" id="3.50.50.60">
    <property type="entry name" value="FAD/NAD(P)-binding domain"/>
    <property type="match status" value="1"/>
</dbReference>
<dbReference type="SUPFAM" id="SSF51905">
    <property type="entry name" value="FAD/NAD(P)-binding domain"/>
    <property type="match status" value="1"/>
</dbReference>
<dbReference type="PANTHER" id="PTHR13789:SF309">
    <property type="entry name" value="PUTATIVE (AFU_ORTHOLOGUE AFUA_6G14510)-RELATED"/>
    <property type="match status" value="1"/>
</dbReference>
<organism evidence="4 5">
    <name type="scientific">Kineosphaera limosa NBRC 100340</name>
    <dbReference type="NCBI Taxonomy" id="1184609"/>
    <lineage>
        <taxon>Bacteria</taxon>
        <taxon>Bacillati</taxon>
        <taxon>Actinomycetota</taxon>
        <taxon>Actinomycetes</taxon>
        <taxon>Micrococcales</taxon>
        <taxon>Dermatophilaceae</taxon>
        <taxon>Kineosphaera</taxon>
    </lineage>
</organism>
<keyword evidence="5" id="KW-1185">Reference proteome</keyword>
<dbReference type="RefSeq" id="WP_006593591.1">
    <property type="nucleotide sequence ID" value="NZ_BAHD01000055.1"/>
</dbReference>
<comment type="caution">
    <text evidence="4">The sequence shown here is derived from an EMBL/GenBank/DDBJ whole genome shotgun (WGS) entry which is preliminary data.</text>
</comment>
<reference evidence="4 5" key="1">
    <citation type="submission" date="2012-08" db="EMBL/GenBank/DDBJ databases">
        <title>Whole genome shotgun sequence of Kineosphaera limosa NBRC 100340.</title>
        <authorList>
            <person name="Yoshida I."/>
            <person name="Isaki S."/>
            <person name="Hosoyama A."/>
            <person name="Tsuchikane K."/>
            <person name="Katsumata H."/>
            <person name="Ando Y."/>
            <person name="Ohji S."/>
            <person name="Hamada M."/>
            <person name="Tamura T."/>
            <person name="Yamazoe A."/>
            <person name="Yamazaki S."/>
            <person name="Fujita N."/>
        </authorList>
    </citation>
    <scope>NUCLEOTIDE SEQUENCE [LARGE SCALE GENOMIC DNA]</scope>
    <source>
        <strain evidence="4 5">NBRC 100340</strain>
    </source>
</reference>
<evidence type="ECO:0000256" key="1">
    <source>
        <dbReference type="ARBA" id="ARBA00023002"/>
    </source>
</evidence>
<dbReference type="eggNOG" id="COG0654">
    <property type="taxonomic scope" value="Bacteria"/>
</dbReference>
<gene>
    <name evidence="4" type="ORF">KILIM_055_00270</name>
</gene>
<evidence type="ECO:0000256" key="2">
    <source>
        <dbReference type="ARBA" id="ARBA00023033"/>
    </source>
</evidence>
<evidence type="ECO:0000313" key="5">
    <source>
        <dbReference type="Proteomes" id="UP000008366"/>
    </source>
</evidence>
<keyword evidence="2" id="KW-0503">Monooxygenase</keyword>
<dbReference type="InterPro" id="IPR002938">
    <property type="entry name" value="FAD-bd"/>
</dbReference>
<dbReference type="EMBL" id="BAHD01000055">
    <property type="protein sequence ID" value="GAB97059.1"/>
    <property type="molecule type" value="Genomic_DNA"/>
</dbReference>
<dbReference type="InterPro" id="IPR050493">
    <property type="entry name" value="FAD-dep_Monooxygenase_BioMet"/>
</dbReference>
<dbReference type="STRING" id="1184609.KILIM_055_00270"/>
<dbReference type="InterPro" id="IPR036188">
    <property type="entry name" value="FAD/NAD-bd_sf"/>
</dbReference>
<protein>
    <submittedName>
        <fullName evidence="4">Putative oxidoreductase</fullName>
    </submittedName>
</protein>
<name>K6XDZ4_9MICO</name>
<keyword evidence="1" id="KW-0560">Oxidoreductase</keyword>
<dbReference type="PANTHER" id="PTHR13789">
    <property type="entry name" value="MONOOXYGENASE"/>
    <property type="match status" value="1"/>
</dbReference>
<dbReference type="GO" id="GO:0004497">
    <property type="term" value="F:monooxygenase activity"/>
    <property type="evidence" value="ECO:0007669"/>
    <property type="project" value="UniProtKB-KW"/>
</dbReference>
<dbReference type="Proteomes" id="UP000008366">
    <property type="component" value="Unassembled WGS sequence"/>
</dbReference>
<evidence type="ECO:0000313" key="4">
    <source>
        <dbReference type="EMBL" id="GAB97059.1"/>
    </source>
</evidence>
<dbReference type="AlphaFoldDB" id="K6XDZ4"/>
<proteinExistence type="predicted"/>
<feature type="domain" description="FAD-binding" evidence="3">
    <location>
        <begin position="124"/>
        <end position="290"/>
    </location>
</feature>
<dbReference type="Pfam" id="PF13450">
    <property type="entry name" value="NAD_binding_8"/>
    <property type="match status" value="1"/>
</dbReference>